<dbReference type="AlphaFoldDB" id="A0A835PTD8"/>
<evidence type="ECO:0000313" key="3">
    <source>
        <dbReference type="Proteomes" id="UP000636800"/>
    </source>
</evidence>
<name>A0A835PTD8_VANPL</name>
<keyword evidence="1" id="KW-0732">Signal</keyword>
<sequence>MARFVVVPLLVFYLFVAAAALFSNPTSGAAKRHQKIDPFAVYGITKFSILRAGGVSKAGLVGLGWSFSAAAAVEGANFLATGNLVSPEGQQWSIATIWFVFYKFSSFIYDLLMSPDLL</sequence>
<gene>
    <name evidence="2" type="ORF">HPP92_023213</name>
</gene>
<feature type="chain" id="PRO_5032552256" evidence="1">
    <location>
        <begin position="21"/>
        <end position="118"/>
    </location>
</feature>
<comment type="caution">
    <text evidence="2">The sequence shown here is derived from an EMBL/GenBank/DDBJ whole genome shotgun (WGS) entry which is preliminary data.</text>
</comment>
<dbReference type="EMBL" id="JADCNL010000012">
    <property type="protein sequence ID" value="KAG0458056.1"/>
    <property type="molecule type" value="Genomic_DNA"/>
</dbReference>
<dbReference type="Proteomes" id="UP000636800">
    <property type="component" value="Chromosome 12"/>
</dbReference>
<dbReference type="OrthoDB" id="687918at2759"/>
<feature type="signal peptide" evidence="1">
    <location>
        <begin position="1"/>
        <end position="20"/>
    </location>
</feature>
<evidence type="ECO:0000313" key="2">
    <source>
        <dbReference type="EMBL" id="KAG0458056.1"/>
    </source>
</evidence>
<protein>
    <submittedName>
        <fullName evidence="2">Uncharacterized protein</fullName>
    </submittedName>
</protein>
<keyword evidence="3" id="KW-1185">Reference proteome</keyword>
<reference evidence="2 3" key="1">
    <citation type="journal article" date="2020" name="Nat. Food">
        <title>A phased Vanilla planifolia genome enables genetic improvement of flavour and production.</title>
        <authorList>
            <person name="Hasing T."/>
            <person name="Tang H."/>
            <person name="Brym M."/>
            <person name="Khazi F."/>
            <person name="Huang T."/>
            <person name="Chambers A.H."/>
        </authorList>
    </citation>
    <scope>NUCLEOTIDE SEQUENCE [LARGE SCALE GENOMIC DNA]</scope>
    <source>
        <tissue evidence="2">Leaf</tissue>
    </source>
</reference>
<organism evidence="2 3">
    <name type="scientific">Vanilla planifolia</name>
    <name type="common">Vanilla</name>
    <dbReference type="NCBI Taxonomy" id="51239"/>
    <lineage>
        <taxon>Eukaryota</taxon>
        <taxon>Viridiplantae</taxon>
        <taxon>Streptophyta</taxon>
        <taxon>Embryophyta</taxon>
        <taxon>Tracheophyta</taxon>
        <taxon>Spermatophyta</taxon>
        <taxon>Magnoliopsida</taxon>
        <taxon>Liliopsida</taxon>
        <taxon>Asparagales</taxon>
        <taxon>Orchidaceae</taxon>
        <taxon>Vanilloideae</taxon>
        <taxon>Vanilleae</taxon>
        <taxon>Vanilla</taxon>
    </lineage>
</organism>
<proteinExistence type="predicted"/>
<evidence type="ECO:0000256" key="1">
    <source>
        <dbReference type="SAM" id="SignalP"/>
    </source>
</evidence>
<accession>A0A835PTD8</accession>